<keyword evidence="5 7" id="KW-0046">Antibiotic resistance</keyword>
<name>A0A3G8WME1_9FLAO</name>
<evidence type="ECO:0000256" key="7">
    <source>
        <dbReference type="RuleBase" id="RU361140"/>
    </source>
</evidence>
<dbReference type="Gene3D" id="3.40.710.10">
    <property type="entry name" value="DD-peptidase/beta-lactamase superfamily"/>
    <property type="match status" value="1"/>
</dbReference>
<accession>A0A3G8WME1</accession>
<feature type="domain" description="Penicillin-binding protein transpeptidase" evidence="9">
    <location>
        <begin position="42"/>
        <end position="132"/>
    </location>
</feature>
<dbReference type="GO" id="GO:0046677">
    <property type="term" value="P:response to antibiotic"/>
    <property type="evidence" value="ECO:0007669"/>
    <property type="project" value="UniProtKB-UniRule"/>
</dbReference>
<evidence type="ECO:0000256" key="8">
    <source>
        <dbReference type="SAM" id="SignalP"/>
    </source>
</evidence>
<evidence type="ECO:0000256" key="3">
    <source>
        <dbReference type="ARBA" id="ARBA00022729"/>
    </source>
</evidence>
<evidence type="ECO:0000313" key="11">
    <source>
        <dbReference type="Proteomes" id="UP000282297"/>
    </source>
</evidence>
<proteinExistence type="inferred from homology"/>
<evidence type="ECO:0000256" key="4">
    <source>
        <dbReference type="ARBA" id="ARBA00022801"/>
    </source>
</evidence>
<keyword evidence="4 7" id="KW-0378">Hydrolase</keyword>
<evidence type="ECO:0000256" key="5">
    <source>
        <dbReference type="ARBA" id="ARBA00023251"/>
    </source>
</evidence>
<dbReference type="GO" id="GO:0008800">
    <property type="term" value="F:beta-lactamase activity"/>
    <property type="evidence" value="ECO:0007669"/>
    <property type="project" value="UniProtKB-UniRule"/>
</dbReference>
<keyword evidence="3 8" id="KW-0732">Signal</keyword>
<dbReference type="SUPFAM" id="SSF56601">
    <property type="entry name" value="beta-lactamase/transpeptidase-like"/>
    <property type="match status" value="1"/>
</dbReference>
<organism evidence="10 11">
    <name type="scientific">Chryseobacterium taklimakanense</name>
    <dbReference type="NCBI Taxonomy" id="536441"/>
    <lineage>
        <taxon>Bacteria</taxon>
        <taxon>Pseudomonadati</taxon>
        <taxon>Bacteroidota</taxon>
        <taxon>Flavobacteriia</taxon>
        <taxon>Flavobacteriales</taxon>
        <taxon>Weeksellaceae</taxon>
        <taxon>Chryseobacterium group</taxon>
        <taxon>Chryseobacterium</taxon>
    </lineage>
</organism>
<comment type="similarity">
    <text evidence="1 7">Belongs to the class-D beta-lactamase family.</text>
</comment>
<gene>
    <name evidence="10" type="ORF">EIH08_07795</name>
</gene>
<comment type="catalytic activity">
    <reaction evidence="7">
        <text>a beta-lactam + H2O = a substituted beta-amino acid</text>
        <dbReference type="Rhea" id="RHEA:20401"/>
        <dbReference type="ChEBI" id="CHEBI:15377"/>
        <dbReference type="ChEBI" id="CHEBI:35627"/>
        <dbReference type="ChEBI" id="CHEBI:140347"/>
        <dbReference type="EC" id="3.5.2.6"/>
    </reaction>
</comment>
<evidence type="ECO:0000256" key="2">
    <source>
        <dbReference type="ARBA" id="ARBA00012865"/>
    </source>
</evidence>
<feature type="active site" description="Acyl-ester intermediate" evidence="6">
    <location>
        <position position="58"/>
    </location>
</feature>
<feature type="modified residue" description="N6-carboxylysine" evidence="6">
    <location>
        <position position="61"/>
    </location>
</feature>
<feature type="signal peptide" evidence="8">
    <location>
        <begin position="1"/>
        <end position="19"/>
    </location>
</feature>
<dbReference type="Proteomes" id="UP000282297">
    <property type="component" value="Chromosome"/>
</dbReference>
<dbReference type="EC" id="3.5.2.6" evidence="2 7"/>
<evidence type="ECO:0000313" key="10">
    <source>
        <dbReference type="EMBL" id="AZI20627.1"/>
    </source>
</evidence>
<feature type="chain" id="PRO_5018264423" description="Beta-lactamase" evidence="8">
    <location>
        <begin position="20"/>
        <end position="145"/>
    </location>
</feature>
<protein>
    <recommendedName>
        <fullName evidence="2 7">Beta-lactamase</fullName>
        <ecNumber evidence="2 7">3.5.2.6</ecNumber>
    </recommendedName>
</protein>
<evidence type="ECO:0000259" key="9">
    <source>
        <dbReference type="Pfam" id="PF00905"/>
    </source>
</evidence>
<reference evidence="11" key="1">
    <citation type="submission" date="2018-11" db="EMBL/GenBank/DDBJ databases">
        <title>Proposal to divide the Flavobacteriaceae and reorganize its genera based on Amino Acid Identity values calculated from whole genome sequences.</title>
        <authorList>
            <person name="Nicholson A.C."/>
            <person name="Gulvik C.A."/>
            <person name="Whitney A.M."/>
            <person name="Humrighouse B.W."/>
            <person name="Bell M."/>
            <person name="Holmes B."/>
            <person name="Steigerwalt A.B."/>
            <person name="Villarma A."/>
            <person name="Sheth M."/>
            <person name="Batra D."/>
            <person name="Pryor J."/>
            <person name="Bernardet J.-F."/>
            <person name="Hugo C."/>
            <person name="Kampfer P."/>
            <person name="Newman J.D."/>
            <person name="McQuiston J.R."/>
        </authorList>
    </citation>
    <scope>NUCLEOTIDE SEQUENCE [LARGE SCALE GENOMIC DNA]</scope>
    <source>
        <strain evidence="11">H4753</strain>
    </source>
</reference>
<dbReference type="InterPro" id="IPR001460">
    <property type="entry name" value="PCN-bd_Tpept"/>
</dbReference>
<dbReference type="Pfam" id="PF00905">
    <property type="entry name" value="Transpeptidase"/>
    <property type="match status" value="1"/>
</dbReference>
<dbReference type="GO" id="GO:0008658">
    <property type="term" value="F:penicillin binding"/>
    <property type="evidence" value="ECO:0007669"/>
    <property type="project" value="InterPro"/>
</dbReference>
<evidence type="ECO:0000256" key="6">
    <source>
        <dbReference type="PIRSR" id="PIRSR602137-50"/>
    </source>
</evidence>
<dbReference type="PROSITE" id="PS00337">
    <property type="entry name" value="BETA_LACTAMASE_D"/>
    <property type="match status" value="1"/>
</dbReference>
<dbReference type="InterPro" id="IPR012338">
    <property type="entry name" value="Beta-lactam/transpept-like"/>
</dbReference>
<dbReference type="GO" id="GO:0017001">
    <property type="term" value="P:antibiotic catabolic process"/>
    <property type="evidence" value="ECO:0007669"/>
    <property type="project" value="InterPro"/>
</dbReference>
<dbReference type="InterPro" id="IPR002137">
    <property type="entry name" value="Beta-lactam_class-D_AS"/>
</dbReference>
<sequence length="145" mass="16560">MKHLVLVFFCLLIHGSLSAQNLFSNCSVTGSTTIYDYKNKKWFFTDSLDANKSTLPASTFKIVNSLIALETKAISDENETFKWDHADKKFFGKSMPVWNKDTNLKDAYKNSTIWFYVELAKKIGKKNTESIYPKSIMVIIASHLC</sequence>
<dbReference type="EMBL" id="CP034171">
    <property type="protein sequence ID" value="AZI20627.1"/>
    <property type="molecule type" value="Genomic_DNA"/>
</dbReference>
<evidence type="ECO:0000256" key="1">
    <source>
        <dbReference type="ARBA" id="ARBA00007898"/>
    </source>
</evidence>
<dbReference type="AlphaFoldDB" id="A0A3G8WME1"/>